<dbReference type="GO" id="GO:0016301">
    <property type="term" value="F:kinase activity"/>
    <property type="evidence" value="ECO:0007669"/>
    <property type="project" value="UniProtKB-KW"/>
</dbReference>
<comment type="caution">
    <text evidence="3">The sequence shown here is derived from an EMBL/GenBank/DDBJ whole genome shotgun (WGS) entry which is preliminary data.</text>
</comment>
<accession>A0A0A2M7Z6</accession>
<dbReference type="PANTHER" id="PTHR44520">
    <property type="entry name" value="RESPONSE REGULATOR RCP1-RELATED"/>
    <property type="match status" value="1"/>
</dbReference>
<evidence type="ECO:0000256" key="1">
    <source>
        <dbReference type="PROSITE-ProRule" id="PRU00169"/>
    </source>
</evidence>
<dbReference type="PANTHER" id="PTHR44520:SF2">
    <property type="entry name" value="RESPONSE REGULATOR RCP1"/>
    <property type="match status" value="1"/>
</dbReference>
<name>A0A0A2M7Z6_9FLAO</name>
<dbReference type="Pfam" id="PF00072">
    <property type="entry name" value="Response_reg"/>
    <property type="match status" value="1"/>
</dbReference>
<dbReference type="EMBL" id="JRLX01000003">
    <property type="protein sequence ID" value="KGO87731.1"/>
    <property type="molecule type" value="Genomic_DNA"/>
</dbReference>
<proteinExistence type="predicted"/>
<dbReference type="OrthoDB" id="958614at2"/>
<feature type="modified residue" description="4-aspartylphosphate" evidence="1">
    <location>
        <position position="63"/>
    </location>
</feature>
<dbReference type="Proteomes" id="UP000030152">
    <property type="component" value="Unassembled WGS sequence"/>
</dbReference>
<dbReference type="InterPro" id="IPR001789">
    <property type="entry name" value="Sig_transdc_resp-reg_receiver"/>
</dbReference>
<dbReference type="eggNOG" id="COG0784">
    <property type="taxonomic scope" value="Bacteria"/>
</dbReference>
<dbReference type="SUPFAM" id="SSF52172">
    <property type="entry name" value="CheY-like"/>
    <property type="match status" value="1"/>
</dbReference>
<dbReference type="GO" id="GO:0000160">
    <property type="term" value="P:phosphorelay signal transduction system"/>
    <property type="evidence" value="ECO:0007669"/>
    <property type="project" value="InterPro"/>
</dbReference>
<reference evidence="3 4" key="1">
    <citation type="submission" date="2013-09" db="EMBL/GenBank/DDBJ databases">
        <authorList>
            <person name="Zeng Z."/>
            <person name="Chen C."/>
        </authorList>
    </citation>
    <scope>NUCLEOTIDE SEQUENCE [LARGE SCALE GENOMIC DNA]</scope>
    <source>
        <strain evidence="3 4">WB 3.3-2</strain>
    </source>
</reference>
<dbReference type="InterPro" id="IPR052893">
    <property type="entry name" value="TCS_response_regulator"/>
</dbReference>
<dbReference type="RefSeq" id="WP_020212803.1">
    <property type="nucleotide sequence ID" value="NZ_JRLX01000003.1"/>
</dbReference>
<evidence type="ECO:0000313" key="3">
    <source>
        <dbReference type="EMBL" id="KGO87731.1"/>
    </source>
</evidence>
<dbReference type="InterPro" id="IPR011006">
    <property type="entry name" value="CheY-like_superfamily"/>
</dbReference>
<feature type="domain" description="Response regulatory" evidence="2">
    <location>
        <begin position="6"/>
        <end position="133"/>
    </location>
</feature>
<keyword evidence="4" id="KW-1185">Reference proteome</keyword>
<dbReference type="Gene3D" id="3.40.50.2300">
    <property type="match status" value="1"/>
</dbReference>
<evidence type="ECO:0000259" key="2">
    <source>
        <dbReference type="PROSITE" id="PS50110"/>
    </source>
</evidence>
<dbReference type="PROSITE" id="PS50110">
    <property type="entry name" value="RESPONSE_REGULATORY"/>
    <property type="match status" value="1"/>
</dbReference>
<keyword evidence="3" id="KW-0808">Transferase</keyword>
<evidence type="ECO:0000313" key="4">
    <source>
        <dbReference type="Proteomes" id="UP000030152"/>
    </source>
</evidence>
<keyword evidence="3" id="KW-0418">Kinase</keyword>
<sequence length="149" mass="17320">MNLSGDIIIIEDDQEDRDILQELLEEVLEKNNYDNKIVLIPDSTAVLDYLRSTKDSPFLIISDINMPKLDGFKLRQQIFEDQDLNDKCIPYVFLTTSGDNVDFMKKAYGLSIQGYFTKPNDFTEYQSLLSDIVRYWKVAKIANRVGYPY</sequence>
<dbReference type="STRING" id="1121895.GCA_000378485_01649"/>
<protein>
    <submittedName>
        <fullName evidence="3">Histidine kinase</fullName>
    </submittedName>
</protein>
<dbReference type="SMART" id="SM00448">
    <property type="entry name" value="REC"/>
    <property type="match status" value="1"/>
</dbReference>
<keyword evidence="1" id="KW-0597">Phosphoprotein</keyword>
<dbReference type="AlphaFoldDB" id="A0A0A2M7Z6"/>
<organism evidence="3 4">
    <name type="scientific">Flavobacterium rivuli WB 3.3-2 = DSM 21788</name>
    <dbReference type="NCBI Taxonomy" id="1121895"/>
    <lineage>
        <taxon>Bacteria</taxon>
        <taxon>Pseudomonadati</taxon>
        <taxon>Bacteroidota</taxon>
        <taxon>Flavobacteriia</taxon>
        <taxon>Flavobacteriales</taxon>
        <taxon>Flavobacteriaceae</taxon>
        <taxon>Flavobacterium</taxon>
    </lineage>
</organism>
<gene>
    <name evidence="3" type="ORF">Q765_04355</name>
</gene>